<dbReference type="PANTHER" id="PTHR47691:SF3">
    <property type="entry name" value="HTH-TYPE TRANSCRIPTIONAL REGULATOR RV0890C-RELATED"/>
    <property type="match status" value="1"/>
</dbReference>
<dbReference type="Pfam" id="PF00990">
    <property type="entry name" value="GGDEF"/>
    <property type="match status" value="1"/>
</dbReference>
<dbReference type="AlphaFoldDB" id="A0A532V0Y2"/>
<comment type="caution">
    <text evidence="3">The sequence shown here is derived from an EMBL/GenBank/DDBJ whole genome shotgun (WGS) entry which is preliminary data.</text>
</comment>
<name>A0A532V0Y2_UNCT6</name>
<dbReference type="InterPro" id="IPR002182">
    <property type="entry name" value="NB-ARC"/>
</dbReference>
<dbReference type="PRINTS" id="PR00364">
    <property type="entry name" value="DISEASERSIST"/>
</dbReference>
<dbReference type="SUPFAM" id="SSF55073">
    <property type="entry name" value="Nucleotide cyclase"/>
    <property type="match status" value="1"/>
</dbReference>
<gene>
    <name evidence="3" type="ORF">CEE36_09030</name>
</gene>
<dbReference type="Gene3D" id="1.25.40.10">
    <property type="entry name" value="Tetratricopeptide repeat domain"/>
    <property type="match status" value="1"/>
</dbReference>
<dbReference type="InterPro" id="IPR027417">
    <property type="entry name" value="P-loop_NTPase"/>
</dbReference>
<dbReference type="SMART" id="SM00267">
    <property type="entry name" value="GGDEF"/>
    <property type="match status" value="1"/>
</dbReference>
<dbReference type="Pfam" id="PF00931">
    <property type="entry name" value="NB-ARC"/>
    <property type="match status" value="1"/>
</dbReference>
<dbReference type="Pfam" id="PF13424">
    <property type="entry name" value="TPR_12"/>
    <property type="match status" value="2"/>
</dbReference>
<organism evidence="3 4">
    <name type="scientific">candidate division TA06 bacterium B3_TA06</name>
    <dbReference type="NCBI Taxonomy" id="2012487"/>
    <lineage>
        <taxon>Bacteria</taxon>
        <taxon>Bacteria division TA06</taxon>
    </lineage>
</organism>
<accession>A0A532V0Y2</accession>
<dbReference type="Gene3D" id="3.40.50.300">
    <property type="entry name" value="P-loop containing nucleotide triphosphate hydrolases"/>
    <property type="match status" value="2"/>
</dbReference>
<dbReference type="SUPFAM" id="SSF48452">
    <property type="entry name" value="TPR-like"/>
    <property type="match status" value="2"/>
</dbReference>
<dbReference type="InterPro" id="IPR043128">
    <property type="entry name" value="Rev_trsase/Diguanyl_cyclase"/>
</dbReference>
<dbReference type="SMART" id="SM00028">
    <property type="entry name" value="TPR"/>
    <property type="match status" value="7"/>
</dbReference>
<feature type="domain" description="GGDEF" evidence="2">
    <location>
        <begin position="36"/>
        <end position="168"/>
    </location>
</feature>
<proteinExistence type="predicted"/>
<evidence type="ECO:0000313" key="4">
    <source>
        <dbReference type="Proteomes" id="UP000317778"/>
    </source>
</evidence>
<feature type="repeat" description="TPR" evidence="1">
    <location>
        <begin position="1095"/>
        <end position="1128"/>
    </location>
</feature>
<sequence length="1227" mass="137635">MNSQSMTRDHLTGAYSKEEFKARLREEAERAAEEARSLSLLFMDIDHFKSINDGFGHSRGDEVLAEFAERARSTIRDSDILFRYGGDEFLLISPDTTKDQALTLADRLLEVTGSEPFKGNPPLSISVSIGVVSLPEDGRSAEELFQEADLRLYEAKRAGRGQVVAQSPARGIHLPFDEASRLVERDEALQQVQDFLKQLEEKKRGVLAVTGPRGSGRSRFLAEIAMAAGLQAYEVIRLEGNPATKLRPGFALAQALQAFEESPLTSLAKEKLTQALEDFLSKKRTTRLLFAIDNIAELDGATLQLLRGFLASSEVPIVAFSYTVGSESSRRLFIQTHLWETLELEPLSQKGVQVWLRSPLGWEPPSEFTRWLHSQTRGLPAFLRKGLTYLINRGVLKREDNKWLLREDFSETPLAEKVGVKREYVEHNLPLALTNFVGREEEIEEAKRLLEENRLVTIFGPGGIGKTRLAVQSAAEILDRFPDGVRFVALASLRSADLLIPAIADSFEFSFYGSQEPKSQLFAFLGEKETLILLDSFEHLVKDAGILSEMLQQAPKLRLLVTSRERLALQGEAILELAGMDFPSQEAAPDIESYSAVQLFTQNARRLDPGLVIGEKDRPFLARISRLVEGIPLGIELASSWVRSLSLAEIAEEIERGYDFLSTSLRDVPERHRSLKLVFDYSWKLLNEKEKEAFRRLSVFRAGFSRQAAERIAGASLPLLSLLIDKSLITKDLFGRYQMLEVLRRYAEEKLSEDEEVYRRTKDLHAAYQGEALHQREHELTGARQKQALEEIREELENVRAGFRWAVGKKDLVTIAKYLESLSLFYEHQGRFAEGKDLFSWAAAELEGSEGLVPAKVGAFKAAFTYRLGDYQEGKSLLERTLPVFCKLDAKKEIIFVLNALGTICHRLGEYDKSREFIAESLVLSREIDDEVEIGNALSGLASIAINQGEYEEARAKSEESLQVHRKMSNYRGLARTLNNMGNALLAMGSHDEANRCYAESLAIYKELGHRWGMDIVLGNMSEAALYKKEYERARGLLSEALDISREVGDREGVVFCLNHMGDVAFALGAWVQARRLHQEGLEISKGMDNPWGKSSSLKGLGRVACALGKYEEADSYFRDALELATKIKRVMAEADILVETAQLLAQKDEPHRALELLAVVIENPGAEKDTRDKADNLLAELKSKLPAEEFEAALKKGKAREFDEVVAEILNTSGDAPLRRENRNKK</sequence>
<dbReference type="InterPro" id="IPR041664">
    <property type="entry name" value="AAA_16"/>
</dbReference>
<evidence type="ECO:0000313" key="3">
    <source>
        <dbReference type="EMBL" id="TKJ40876.1"/>
    </source>
</evidence>
<dbReference type="Proteomes" id="UP000317778">
    <property type="component" value="Unassembled WGS sequence"/>
</dbReference>
<keyword evidence="1" id="KW-0802">TPR repeat</keyword>
<dbReference type="FunFam" id="3.30.70.270:FF:000001">
    <property type="entry name" value="Diguanylate cyclase domain protein"/>
    <property type="match status" value="1"/>
</dbReference>
<dbReference type="InterPro" id="IPR029787">
    <property type="entry name" value="Nucleotide_cyclase"/>
</dbReference>
<dbReference type="PROSITE" id="PS50887">
    <property type="entry name" value="GGDEF"/>
    <property type="match status" value="1"/>
</dbReference>
<evidence type="ECO:0000259" key="2">
    <source>
        <dbReference type="PROSITE" id="PS50887"/>
    </source>
</evidence>
<dbReference type="InterPro" id="IPR019734">
    <property type="entry name" value="TPR_rpt"/>
</dbReference>
<dbReference type="SUPFAM" id="SSF52540">
    <property type="entry name" value="P-loop containing nucleoside triphosphate hydrolases"/>
    <property type="match status" value="2"/>
</dbReference>
<dbReference type="Gene3D" id="3.30.70.270">
    <property type="match status" value="1"/>
</dbReference>
<dbReference type="Pfam" id="PF13176">
    <property type="entry name" value="TPR_7"/>
    <property type="match status" value="1"/>
</dbReference>
<dbReference type="PROSITE" id="PS50005">
    <property type="entry name" value="TPR"/>
    <property type="match status" value="1"/>
</dbReference>
<protein>
    <recommendedName>
        <fullName evidence="2">GGDEF domain-containing protein</fullName>
    </recommendedName>
</protein>
<dbReference type="PANTHER" id="PTHR47691">
    <property type="entry name" value="REGULATOR-RELATED"/>
    <property type="match status" value="1"/>
</dbReference>
<dbReference type="EMBL" id="NJBO01000016">
    <property type="protein sequence ID" value="TKJ40876.1"/>
    <property type="molecule type" value="Genomic_DNA"/>
</dbReference>
<dbReference type="InterPro" id="IPR011990">
    <property type="entry name" value="TPR-like_helical_dom_sf"/>
</dbReference>
<evidence type="ECO:0000256" key="1">
    <source>
        <dbReference type="PROSITE-ProRule" id="PRU00339"/>
    </source>
</evidence>
<dbReference type="NCBIfam" id="TIGR00254">
    <property type="entry name" value="GGDEF"/>
    <property type="match status" value="1"/>
</dbReference>
<reference evidence="3 4" key="1">
    <citation type="submission" date="2017-06" db="EMBL/GenBank/DDBJ databases">
        <title>Novel microbial phyla capable of carbon fixation and sulfur reduction in deep-sea sediments.</title>
        <authorList>
            <person name="Huang J."/>
            <person name="Baker B."/>
            <person name="Wang Y."/>
        </authorList>
    </citation>
    <scope>NUCLEOTIDE SEQUENCE [LARGE SCALE GENOMIC DNA]</scope>
    <source>
        <strain evidence="3">B3_TA06</strain>
    </source>
</reference>
<dbReference type="CDD" id="cd01949">
    <property type="entry name" value="GGDEF"/>
    <property type="match status" value="1"/>
</dbReference>
<dbReference type="Pfam" id="PF13191">
    <property type="entry name" value="AAA_16"/>
    <property type="match status" value="1"/>
</dbReference>
<dbReference type="InterPro" id="IPR000160">
    <property type="entry name" value="GGDEF_dom"/>
</dbReference>